<dbReference type="Pfam" id="PF13539">
    <property type="entry name" value="Peptidase_M15_4"/>
    <property type="match status" value="1"/>
</dbReference>
<proteinExistence type="predicted"/>
<dbReference type="SUPFAM" id="SSF55166">
    <property type="entry name" value="Hedgehog/DD-peptidase"/>
    <property type="match status" value="1"/>
</dbReference>
<dbReference type="KEGG" id="vg:63911631"/>
<protein>
    <submittedName>
        <fullName evidence="2">Lysin A</fullName>
    </submittedName>
</protein>
<dbReference type="InterPro" id="IPR013207">
    <property type="entry name" value="LGFP"/>
</dbReference>
<dbReference type="InterPro" id="IPR039561">
    <property type="entry name" value="Peptidase_M15C"/>
</dbReference>
<evidence type="ECO:0000259" key="1">
    <source>
        <dbReference type="Pfam" id="PF13539"/>
    </source>
</evidence>
<dbReference type="RefSeq" id="YP_010050893.1">
    <property type="nucleotide sequence ID" value="NC_054435.1"/>
</dbReference>
<gene>
    <name evidence="2" type="primary">25</name>
    <name evidence="2" type="ORF">SEA_DARDANUS_25</name>
</gene>
<dbReference type="Pfam" id="PF08310">
    <property type="entry name" value="LGFP"/>
    <property type="match status" value="2"/>
</dbReference>
<dbReference type="EMBL" id="MN010758">
    <property type="protein sequence ID" value="QDH85062.1"/>
    <property type="molecule type" value="Genomic_DNA"/>
</dbReference>
<evidence type="ECO:0000313" key="2">
    <source>
        <dbReference type="EMBL" id="QDH85062.1"/>
    </source>
</evidence>
<dbReference type="GeneID" id="63911631"/>
<dbReference type="Proteomes" id="UP000318136">
    <property type="component" value="Segment"/>
</dbReference>
<reference evidence="2 3" key="1">
    <citation type="submission" date="2019-05" db="EMBL/GenBank/DDBJ databases">
        <authorList>
            <person name="Bordelon H.A."/>
            <person name="Brister E.M."/>
            <person name="Bryans A.M."/>
            <person name="Calk A.E."/>
            <person name="Capers C."/>
            <person name="Corrent J.M."/>
            <person name="Delphin C.N."/>
            <person name="Erbelding G.W."/>
            <person name="Gottschalck B.A."/>
            <person name="Hale B.T."/>
            <person name="Jones N.T."/>
            <person name="Mire A.R."/>
            <person name="Perkins A.R."/>
            <person name="Quackenbush R.D."/>
            <person name="Rogers C.S."/>
            <person name="Stewart N.C."/>
            <person name="Threeton H.N."/>
            <person name="Wiggins Z.F."/>
            <person name="Hancock A.M."/>
            <person name="Gissendanner C.R."/>
            <person name="Findley A.M."/>
            <person name="Wills S.J."/>
            <person name="Clifford K.A."/>
            <person name="Elmore F.L."/>
            <person name="Knight M.S."/>
            <person name="Le K."/>
            <person name="Lobaina D."/>
            <person name="Nougues D."/>
            <person name="Salama A."/>
            <person name="Stoeber S.D."/>
            <person name="Sweeney K.J."/>
            <person name="Truong T.G."/>
            <person name="Alvaro L.E."/>
            <person name="Isern S."/>
            <person name="Michael S.F."/>
            <person name="Monti D.L."/>
            <person name="Garlena R.A."/>
            <person name="Russell D.A."/>
            <person name="Pope W.H."/>
            <person name="Jacobs-Sera D."/>
            <person name="Hatfull G.F."/>
        </authorList>
    </citation>
    <scope>NUCLEOTIDE SEQUENCE [LARGE SCALE GENOMIC DNA]</scope>
</reference>
<sequence length="342" mass="37966">MAKRMSFREVYGYEYSENGWRMVNRNGCVVAEPVPHSDTAPVRGGDAATILNAWLIWYHHNVEPITSSVWGWSATNDVANSNHLSGTALDINAPKYPWGMRVMPADRIAKVRRGLKLFEGSIFWGADWSKADEMHYQIGWPEGDRRVAAFAKRLSAGYLGIYAKPAPPVNEIDAEAKRAAAWIGARVTKGEMVTPDGKGRFAQFANGYVYFHPNARAHKAVGDRAVAVPLNVFETWAGLGWEAGVLGYPIERHAVIAGVGDVQGFQGGVIYRKYGQPGYFVAGRIWDRFAATGYEDGNGWPVSFEHDFDGGRVQRFEKLDMVYHPDAVSRLARGKVAGEWQL</sequence>
<dbReference type="InterPro" id="IPR009045">
    <property type="entry name" value="Zn_M74/Hedgehog-like"/>
</dbReference>
<organism evidence="2 3">
    <name type="scientific">Gordonia phage Dardanus</name>
    <dbReference type="NCBI Taxonomy" id="2588489"/>
    <lineage>
        <taxon>Viruses</taxon>
        <taxon>Duplodnaviria</taxon>
        <taxon>Heunggongvirae</taxon>
        <taxon>Uroviricota</taxon>
        <taxon>Caudoviricetes</taxon>
        <taxon>Ruthgordonvirinae</taxon>
        <taxon>Dardanusvirus</taxon>
        <taxon>Dardanusvirus dardanus</taxon>
    </lineage>
</organism>
<dbReference type="GO" id="GO:0008233">
    <property type="term" value="F:peptidase activity"/>
    <property type="evidence" value="ECO:0007669"/>
    <property type="project" value="InterPro"/>
</dbReference>
<accession>A0A514CX19</accession>
<evidence type="ECO:0000313" key="3">
    <source>
        <dbReference type="Proteomes" id="UP000318136"/>
    </source>
</evidence>
<keyword evidence="3" id="KW-1185">Reference proteome</keyword>
<feature type="domain" description="Peptidase M15C" evidence="1">
    <location>
        <begin position="79"/>
        <end position="138"/>
    </location>
</feature>
<name>A0A514CX19_9CAUD</name>